<evidence type="ECO:0000313" key="1">
    <source>
        <dbReference type="EMBL" id="GAH78192.1"/>
    </source>
</evidence>
<dbReference type="AlphaFoldDB" id="X1I921"/>
<reference evidence="1" key="1">
    <citation type="journal article" date="2014" name="Front. Microbiol.">
        <title>High frequency of phylogenetically diverse reductive dehalogenase-homologous genes in deep subseafloor sedimentary metagenomes.</title>
        <authorList>
            <person name="Kawai M."/>
            <person name="Futagami T."/>
            <person name="Toyoda A."/>
            <person name="Takaki Y."/>
            <person name="Nishi S."/>
            <person name="Hori S."/>
            <person name="Arai W."/>
            <person name="Tsubouchi T."/>
            <person name="Morono Y."/>
            <person name="Uchiyama I."/>
            <person name="Ito T."/>
            <person name="Fujiyama A."/>
            <person name="Inagaki F."/>
            <person name="Takami H."/>
        </authorList>
    </citation>
    <scope>NUCLEOTIDE SEQUENCE</scope>
    <source>
        <strain evidence="1">Expedition CK06-06</strain>
    </source>
</reference>
<gene>
    <name evidence="1" type="ORF">S03H2_58899</name>
</gene>
<feature type="non-terminal residue" evidence="1">
    <location>
        <position position="176"/>
    </location>
</feature>
<protein>
    <submittedName>
        <fullName evidence="1">Uncharacterized protein</fullName>
    </submittedName>
</protein>
<sequence length="176" mass="20061">MKTVNGKVSEKALYEPIREYLAQAFQEKFGNCHLETTANGVFSGELKRVVRHDIIFSFLGKKASPDLTGFIHRAGSDWIVVRSPSDIQDLITVEIKPEKITIQDIYQAKMYGDLFQAKYALLVSPDEIPEEIRRLDKQIMVTYRYMGGSLLYIGRWVSSVYGLEINAVEGWLPRSP</sequence>
<name>X1I921_9ZZZZ</name>
<comment type="caution">
    <text evidence="1">The sequence shown here is derived from an EMBL/GenBank/DDBJ whole genome shotgun (WGS) entry which is preliminary data.</text>
</comment>
<proteinExistence type="predicted"/>
<dbReference type="EMBL" id="BARU01037845">
    <property type="protein sequence ID" value="GAH78192.1"/>
    <property type="molecule type" value="Genomic_DNA"/>
</dbReference>
<accession>X1I921</accession>
<organism evidence="1">
    <name type="scientific">marine sediment metagenome</name>
    <dbReference type="NCBI Taxonomy" id="412755"/>
    <lineage>
        <taxon>unclassified sequences</taxon>
        <taxon>metagenomes</taxon>
        <taxon>ecological metagenomes</taxon>
    </lineage>
</organism>